<reference evidence="1" key="2">
    <citation type="submission" date="2023-05" db="EMBL/GenBank/DDBJ databases">
        <authorList>
            <consortium name="Lawrence Berkeley National Laboratory"/>
            <person name="Steindorff A."/>
            <person name="Hensen N."/>
            <person name="Bonometti L."/>
            <person name="Westerberg I."/>
            <person name="Brannstrom I.O."/>
            <person name="Guillou S."/>
            <person name="Cros-Aarteil S."/>
            <person name="Calhoun S."/>
            <person name="Haridas S."/>
            <person name="Kuo A."/>
            <person name="Mondo S."/>
            <person name="Pangilinan J."/>
            <person name="Riley R."/>
            <person name="Labutti K."/>
            <person name="Andreopoulos B."/>
            <person name="Lipzen A."/>
            <person name="Chen C."/>
            <person name="Yanf M."/>
            <person name="Daum C."/>
            <person name="Ng V."/>
            <person name="Clum A."/>
            <person name="Ohm R."/>
            <person name="Martin F."/>
            <person name="Silar P."/>
            <person name="Natvig D."/>
            <person name="Lalanne C."/>
            <person name="Gautier V."/>
            <person name="Ament-Velasquez S.L."/>
            <person name="Kruys A."/>
            <person name="Hutchinson M.I."/>
            <person name="Powell A.J."/>
            <person name="Barry K."/>
            <person name="Miller A.N."/>
            <person name="Grigoriev I.V."/>
            <person name="Debuchy R."/>
            <person name="Gladieux P."/>
            <person name="Thoren M.H."/>
            <person name="Johannesson H."/>
        </authorList>
    </citation>
    <scope>NUCLEOTIDE SEQUENCE</scope>
    <source>
        <strain evidence="1">CBS 757.83</strain>
    </source>
</reference>
<keyword evidence="2" id="KW-1185">Reference proteome</keyword>
<comment type="caution">
    <text evidence="1">The sequence shown here is derived from an EMBL/GenBank/DDBJ whole genome shotgun (WGS) entry which is preliminary data.</text>
</comment>
<evidence type="ECO:0000313" key="2">
    <source>
        <dbReference type="Proteomes" id="UP001305647"/>
    </source>
</evidence>
<protein>
    <submittedName>
        <fullName evidence="1">Uncharacterized protein</fullName>
    </submittedName>
</protein>
<accession>A0AAN6PQQ0</accession>
<sequence>MRPVWPEKQPGRARCGSLVRDASHRDGFPWCCDFYDPPEALHGPDEVAGYLGEPVRPVNQPLQW</sequence>
<organism evidence="1 2">
    <name type="scientific">Parathielavia hyrcaniae</name>
    <dbReference type="NCBI Taxonomy" id="113614"/>
    <lineage>
        <taxon>Eukaryota</taxon>
        <taxon>Fungi</taxon>
        <taxon>Dikarya</taxon>
        <taxon>Ascomycota</taxon>
        <taxon>Pezizomycotina</taxon>
        <taxon>Sordariomycetes</taxon>
        <taxon>Sordariomycetidae</taxon>
        <taxon>Sordariales</taxon>
        <taxon>Chaetomiaceae</taxon>
        <taxon>Parathielavia</taxon>
    </lineage>
</organism>
<name>A0AAN6PQQ0_9PEZI</name>
<dbReference type="EMBL" id="MU863749">
    <property type="protein sequence ID" value="KAK4096008.1"/>
    <property type="molecule type" value="Genomic_DNA"/>
</dbReference>
<evidence type="ECO:0000313" key="1">
    <source>
        <dbReference type="EMBL" id="KAK4096008.1"/>
    </source>
</evidence>
<dbReference type="Proteomes" id="UP001305647">
    <property type="component" value="Unassembled WGS sequence"/>
</dbReference>
<gene>
    <name evidence="1" type="ORF">N658DRAFT_459415</name>
</gene>
<dbReference type="AlphaFoldDB" id="A0AAN6PQQ0"/>
<reference evidence="1" key="1">
    <citation type="journal article" date="2023" name="Mol. Phylogenet. Evol.">
        <title>Genome-scale phylogeny and comparative genomics of the fungal order Sordariales.</title>
        <authorList>
            <person name="Hensen N."/>
            <person name="Bonometti L."/>
            <person name="Westerberg I."/>
            <person name="Brannstrom I.O."/>
            <person name="Guillou S."/>
            <person name="Cros-Aarteil S."/>
            <person name="Calhoun S."/>
            <person name="Haridas S."/>
            <person name="Kuo A."/>
            <person name="Mondo S."/>
            <person name="Pangilinan J."/>
            <person name="Riley R."/>
            <person name="LaButti K."/>
            <person name="Andreopoulos B."/>
            <person name="Lipzen A."/>
            <person name="Chen C."/>
            <person name="Yan M."/>
            <person name="Daum C."/>
            <person name="Ng V."/>
            <person name="Clum A."/>
            <person name="Steindorff A."/>
            <person name="Ohm R.A."/>
            <person name="Martin F."/>
            <person name="Silar P."/>
            <person name="Natvig D.O."/>
            <person name="Lalanne C."/>
            <person name="Gautier V."/>
            <person name="Ament-Velasquez S.L."/>
            <person name="Kruys A."/>
            <person name="Hutchinson M.I."/>
            <person name="Powell A.J."/>
            <person name="Barry K."/>
            <person name="Miller A.N."/>
            <person name="Grigoriev I.V."/>
            <person name="Debuchy R."/>
            <person name="Gladieux P."/>
            <person name="Hiltunen Thoren M."/>
            <person name="Johannesson H."/>
        </authorList>
    </citation>
    <scope>NUCLEOTIDE SEQUENCE</scope>
    <source>
        <strain evidence="1">CBS 757.83</strain>
    </source>
</reference>
<proteinExistence type="predicted"/>